<reference evidence="4 5" key="1">
    <citation type="submission" date="2018-11" db="EMBL/GenBank/DDBJ databases">
        <title>Genome sequence of Saitozyma podzolica DSM 27192.</title>
        <authorList>
            <person name="Aliyu H."/>
            <person name="Gorte O."/>
            <person name="Ochsenreither K."/>
        </authorList>
    </citation>
    <scope>NUCLEOTIDE SEQUENCE [LARGE SCALE GENOMIC DNA]</scope>
    <source>
        <strain evidence="4 5">DSM 27192</strain>
    </source>
</reference>
<comment type="caution">
    <text evidence="4">The sequence shown here is derived from an EMBL/GenBank/DDBJ whole genome shotgun (WGS) entry which is preliminary data.</text>
</comment>
<evidence type="ECO:0000313" key="4">
    <source>
        <dbReference type="EMBL" id="RSH93053.1"/>
    </source>
</evidence>
<evidence type="ECO:0000259" key="3">
    <source>
        <dbReference type="Pfam" id="PF17648"/>
    </source>
</evidence>
<dbReference type="PANTHER" id="PTHR38695">
    <property type="entry name" value="AMINO ACID PERMEASE_ SLC12A DOMAIN-CONTAINING PROTEIN"/>
    <property type="match status" value="1"/>
</dbReference>
<keyword evidence="2" id="KW-0732">Signal</keyword>
<gene>
    <name evidence="4" type="ORF">EHS25_007406</name>
</gene>
<dbReference type="Proteomes" id="UP000279259">
    <property type="component" value="Unassembled WGS sequence"/>
</dbReference>
<feature type="region of interest" description="Disordered" evidence="1">
    <location>
        <begin position="58"/>
        <end position="82"/>
    </location>
</feature>
<dbReference type="AlphaFoldDB" id="A0A427YPN4"/>
<name>A0A427YPN4_9TREE</name>
<dbReference type="PANTHER" id="PTHR38695:SF1">
    <property type="entry name" value="AMINO ACID PERMEASE_ SLC12A DOMAIN-CONTAINING PROTEIN"/>
    <property type="match status" value="1"/>
</dbReference>
<feature type="signal peptide" evidence="2">
    <location>
        <begin position="1"/>
        <end position="17"/>
    </location>
</feature>
<sequence length="229" mass="25329">MSAIALVLLGVIGTVWVSKDYDDWKAFGTGGTPPNKKGYIKMRKVWLKRLLQHDDLRDASTLPTDGPRYLNGPLPHRRGGRPQMMERVLPHRQKPEGIDPEARERLHSLVAKLLLDHPKILKLGPSKTEGGAGDAIYAKDDVPTLNHAGAAMGYEIAHVHLADNSLHMYLSPLDARAVIESEWGERFPVKELGPPGWVMVYAPRDNAEVDVVESIMKAAVEWVTGAILL</sequence>
<dbReference type="EMBL" id="RSCD01000004">
    <property type="protein sequence ID" value="RSH93053.1"/>
    <property type="molecule type" value="Genomic_DNA"/>
</dbReference>
<dbReference type="Pfam" id="PF17648">
    <property type="entry name" value="Luciferase"/>
    <property type="match status" value="1"/>
</dbReference>
<dbReference type="OrthoDB" id="5358398at2759"/>
<feature type="domain" description="Luciferase" evidence="3">
    <location>
        <begin position="153"/>
        <end position="219"/>
    </location>
</feature>
<accession>A0A427YPN4</accession>
<dbReference type="InterPro" id="IPR048273">
    <property type="entry name" value="Luciferase"/>
</dbReference>
<evidence type="ECO:0000256" key="1">
    <source>
        <dbReference type="SAM" id="MobiDB-lite"/>
    </source>
</evidence>
<dbReference type="STRING" id="1890683.A0A427YPN4"/>
<evidence type="ECO:0000256" key="2">
    <source>
        <dbReference type="SAM" id="SignalP"/>
    </source>
</evidence>
<feature type="chain" id="PRO_5019240918" description="Luciferase domain-containing protein" evidence="2">
    <location>
        <begin position="18"/>
        <end position="229"/>
    </location>
</feature>
<keyword evidence="5" id="KW-1185">Reference proteome</keyword>
<proteinExistence type="predicted"/>
<evidence type="ECO:0000313" key="5">
    <source>
        <dbReference type="Proteomes" id="UP000279259"/>
    </source>
</evidence>
<organism evidence="4 5">
    <name type="scientific">Saitozyma podzolica</name>
    <dbReference type="NCBI Taxonomy" id="1890683"/>
    <lineage>
        <taxon>Eukaryota</taxon>
        <taxon>Fungi</taxon>
        <taxon>Dikarya</taxon>
        <taxon>Basidiomycota</taxon>
        <taxon>Agaricomycotina</taxon>
        <taxon>Tremellomycetes</taxon>
        <taxon>Tremellales</taxon>
        <taxon>Trimorphomycetaceae</taxon>
        <taxon>Saitozyma</taxon>
    </lineage>
</organism>
<protein>
    <recommendedName>
        <fullName evidence="3">Luciferase domain-containing protein</fullName>
    </recommendedName>
</protein>
<dbReference type="InterPro" id="IPR040841">
    <property type="entry name" value="Luciferase_dom"/>
</dbReference>